<keyword evidence="4" id="KW-0997">Cell inner membrane</keyword>
<evidence type="ECO:0000256" key="11">
    <source>
        <dbReference type="SAM" id="Phobius"/>
    </source>
</evidence>
<keyword evidence="7" id="KW-0448">Lipopolysaccharide biosynthesis</keyword>
<dbReference type="InterPro" id="IPR000620">
    <property type="entry name" value="EamA_dom"/>
</dbReference>
<evidence type="ECO:0000256" key="7">
    <source>
        <dbReference type="ARBA" id="ARBA00022985"/>
    </source>
</evidence>
<dbReference type="KEGG" id="muv:FIT94_06405"/>
<dbReference type="SUPFAM" id="SSF103481">
    <property type="entry name" value="Multidrug resistance efflux transporter EmrE"/>
    <property type="match status" value="1"/>
</dbReference>
<dbReference type="Pfam" id="PF00892">
    <property type="entry name" value="EamA"/>
    <property type="match status" value="1"/>
</dbReference>
<dbReference type="GO" id="GO:0022857">
    <property type="term" value="F:transmembrane transporter activity"/>
    <property type="evidence" value="ECO:0007669"/>
    <property type="project" value="InterPro"/>
</dbReference>
<feature type="transmembrane region" description="Helical" evidence="11">
    <location>
        <begin position="54"/>
        <end position="74"/>
    </location>
</feature>
<keyword evidence="6 11" id="KW-0812">Transmembrane</keyword>
<keyword evidence="5" id="KW-0441">Lipid A biosynthesis</keyword>
<feature type="transmembrane region" description="Helical" evidence="11">
    <location>
        <begin position="80"/>
        <end position="99"/>
    </location>
</feature>
<evidence type="ECO:0000256" key="1">
    <source>
        <dbReference type="ARBA" id="ARBA00004651"/>
    </source>
</evidence>
<keyword evidence="9" id="KW-0443">Lipid metabolism</keyword>
<evidence type="ECO:0000313" key="14">
    <source>
        <dbReference type="Proteomes" id="UP000314901"/>
    </source>
</evidence>
<dbReference type="GeneID" id="66285523"/>
<sequence>MDAKSLMLFMSAIILEVMATVLFKKGTSRLANSIRQGWMSHIDNIINALRTKEIALGIFLYAIEYVLWIAFLASVDISKAFPLSSVQIVLILLASRIILKEHINSYRWLGASLIIVGIYLVGGNI</sequence>
<feature type="transmembrane region" description="Helical" evidence="11">
    <location>
        <begin position="6"/>
        <end position="23"/>
    </location>
</feature>
<evidence type="ECO:0000313" key="13">
    <source>
        <dbReference type="EMBL" id="QDC41666.1"/>
    </source>
</evidence>
<comment type="subcellular location">
    <subcellularLocation>
        <location evidence="1">Cell membrane</location>
        <topology evidence="1">Multi-pass membrane protein</topology>
    </subcellularLocation>
</comment>
<dbReference type="PANTHER" id="PTHR30561">
    <property type="entry name" value="SMR FAMILY PROTON-DEPENDENT DRUG EFFLUX TRANSPORTER SUGE"/>
    <property type="match status" value="1"/>
</dbReference>
<dbReference type="GO" id="GO:0009245">
    <property type="term" value="P:lipid A biosynthetic process"/>
    <property type="evidence" value="ECO:0007669"/>
    <property type="project" value="UniProtKB-KW"/>
</dbReference>
<dbReference type="Proteomes" id="UP000314901">
    <property type="component" value="Chromosome"/>
</dbReference>
<dbReference type="Gene3D" id="1.10.3730.20">
    <property type="match status" value="1"/>
</dbReference>
<keyword evidence="2" id="KW-1003">Cell membrane</keyword>
<dbReference type="RefSeq" id="WP_139868680.1">
    <property type="nucleotide sequence ID" value="NZ_CP040952.1"/>
</dbReference>
<protein>
    <recommendedName>
        <fullName evidence="12">EamA domain-containing protein</fullName>
    </recommendedName>
</protein>
<evidence type="ECO:0000256" key="10">
    <source>
        <dbReference type="ARBA" id="ARBA00023136"/>
    </source>
</evidence>
<feature type="domain" description="EamA" evidence="12">
    <location>
        <begin position="51"/>
        <end position="121"/>
    </location>
</feature>
<feature type="transmembrane region" description="Helical" evidence="11">
    <location>
        <begin position="106"/>
        <end position="122"/>
    </location>
</feature>
<evidence type="ECO:0000256" key="8">
    <source>
        <dbReference type="ARBA" id="ARBA00022989"/>
    </source>
</evidence>
<keyword evidence="8 11" id="KW-1133">Transmembrane helix</keyword>
<evidence type="ECO:0000256" key="9">
    <source>
        <dbReference type="ARBA" id="ARBA00023098"/>
    </source>
</evidence>
<dbReference type="InterPro" id="IPR000390">
    <property type="entry name" value="Small_drug/metabolite_transptr"/>
</dbReference>
<reference evidence="13 14" key="1">
    <citation type="journal article" date="2019" name="ISME J.">
        <title>Evolution in action: habitat transition from sediment to the pelagial leads to genome streamlining in Methylophilaceae.</title>
        <authorList>
            <person name="Salcher M."/>
            <person name="Schaefle D."/>
            <person name="Kaspar M."/>
            <person name="Neuenschwander S.M."/>
            <person name="Ghai R."/>
        </authorList>
    </citation>
    <scope>NUCLEOTIDE SEQUENCE [LARGE SCALE GENOMIC DNA]</scope>
    <source>
        <strain evidence="13 14">MMS-RVI-51</strain>
    </source>
</reference>
<evidence type="ECO:0000256" key="5">
    <source>
        <dbReference type="ARBA" id="ARBA00022556"/>
    </source>
</evidence>
<dbReference type="GO" id="GO:0005886">
    <property type="term" value="C:plasma membrane"/>
    <property type="evidence" value="ECO:0007669"/>
    <property type="project" value="UniProtKB-SubCell"/>
</dbReference>
<evidence type="ECO:0000256" key="4">
    <source>
        <dbReference type="ARBA" id="ARBA00022519"/>
    </source>
</evidence>
<dbReference type="GO" id="GO:0009103">
    <property type="term" value="P:lipopolysaccharide biosynthetic process"/>
    <property type="evidence" value="ECO:0007669"/>
    <property type="project" value="UniProtKB-KW"/>
</dbReference>
<dbReference type="EMBL" id="CP040953">
    <property type="protein sequence ID" value="QDC41666.1"/>
    <property type="molecule type" value="Genomic_DNA"/>
</dbReference>
<proteinExistence type="predicted"/>
<dbReference type="PANTHER" id="PTHR30561:SF9">
    <property type="entry name" value="4-AMINO-4-DEOXY-L-ARABINOSE-PHOSPHOUNDECAPRENOL FLIPPASE SUBUNIT ARNF-RELATED"/>
    <property type="match status" value="1"/>
</dbReference>
<keyword evidence="3" id="KW-0444">Lipid biosynthesis</keyword>
<name>A0AAX1F117_9PROT</name>
<evidence type="ECO:0000256" key="3">
    <source>
        <dbReference type="ARBA" id="ARBA00022516"/>
    </source>
</evidence>
<organism evidence="13 14">
    <name type="scientific">Candidatus Methylopumilus universalis</name>
    <dbReference type="NCBI Taxonomy" id="2588536"/>
    <lineage>
        <taxon>Bacteria</taxon>
        <taxon>Pseudomonadati</taxon>
        <taxon>Pseudomonadota</taxon>
        <taxon>Betaproteobacteria</taxon>
        <taxon>Nitrosomonadales</taxon>
        <taxon>Methylophilaceae</taxon>
        <taxon>Candidatus Methylopumilus</taxon>
    </lineage>
</organism>
<evidence type="ECO:0000256" key="2">
    <source>
        <dbReference type="ARBA" id="ARBA00022475"/>
    </source>
</evidence>
<accession>A0AAX1F117</accession>
<keyword evidence="10 11" id="KW-0472">Membrane</keyword>
<evidence type="ECO:0000256" key="6">
    <source>
        <dbReference type="ARBA" id="ARBA00022692"/>
    </source>
</evidence>
<dbReference type="AlphaFoldDB" id="A0AAX1F117"/>
<dbReference type="InterPro" id="IPR037185">
    <property type="entry name" value="EmrE-like"/>
</dbReference>
<evidence type="ECO:0000259" key="12">
    <source>
        <dbReference type="Pfam" id="PF00892"/>
    </source>
</evidence>
<gene>
    <name evidence="13" type="ORF">FIT94_06405</name>
</gene>